<gene>
    <name evidence="1" type="ORF">BDR25DRAFT_356767</name>
</gene>
<organism evidence="1 2">
    <name type="scientific">Lindgomyces ingoldianus</name>
    <dbReference type="NCBI Taxonomy" id="673940"/>
    <lineage>
        <taxon>Eukaryota</taxon>
        <taxon>Fungi</taxon>
        <taxon>Dikarya</taxon>
        <taxon>Ascomycota</taxon>
        <taxon>Pezizomycotina</taxon>
        <taxon>Dothideomycetes</taxon>
        <taxon>Pleosporomycetidae</taxon>
        <taxon>Pleosporales</taxon>
        <taxon>Lindgomycetaceae</taxon>
        <taxon>Lindgomyces</taxon>
    </lineage>
</organism>
<evidence type="ECO:0000313" key="2">
    <source>
        <dbReference type="Proteomes" id="UP000799755"/>
    </source>
</evidence>
<keyword evidence="2" id="KW-1185">Reference proteome</keyword>
<comment type="caution">
    <text evidence="1">The sequence shown here is derived from an EMBL/GenBank/DDBJ whole genome shotgun (WGS) entry which is preliminary data.</text>
</comment>
<protein>
    <submittedName>
        <fullName evidence="1">Uncharacterized protein</fullName>
    </submittedName>
</protein>
<evidence type="ECO:0000313" key="1">
    <source>
        <dbReference type="EMBL" id="KAF2468997.1"/>
    </source>
</evidence>
<accession>A0ACB6QSD7</accession>
<sequence length="534" mass="59584">MKYVTPFSSHAMSHSMPKTASIPPLLVAPVDTQKHTAIEWLDVIELHSHHITATVVRLCFRLYVYIFGFIAGHAVSRDVHDCHYDFPSYLIRAQFLVSLFQEDFTKTTTGLGLATWMKAFGSGSRSTSVNHQHIVSSNRRSASVDATLNTLTNDFSAPHCINSTTSISTGQLIEMRAEVSLTQWNQGGEKVFHNIHILHSFTEITNFSRPECSGRRMEKTLQRIRELALGPSGGDEVQLQQYSGLQVIIGFAIYPSIAVTSAAKMAHDREYLFRNYDHPHQSPSCASEDNQLHKGNCVLVEFAYAPSSKGYQRNLYPFHHPETASEPDKVFEYELAKPPRVIQIKTAMYITILSGLLYNTSSIYLLFLHGPGSFKLSPASWTAPFPYHESTETKAVRLNCLIERARSMGESFNQFALEIDGSTLNGTKLYMMLDVWRIAIPEEQLDATSLPNPSPTENSAISAFSLTTSSMGHQTSPPGSTPSTSSFLPTLNLATFIFAFEELEKSTLEGIMPGFLFVHNPFKPFTEQISPHMV</sequence>
<dbReference type="EMBL" id="MU003513">
    <property type="protein sequence ID" value="KAF2468997.1"/>
    <property type="molecule type" value="Genomic_DNA"/>
</dbReference>
<name>A0ACB6QSD7_9PLEO</name>
<reference evidence="1" key="1">
    <citation type="journal article" date="2020" name="Stud. Mycol.">
        <title>101 Dothideomycetes genomes: a test case for predicting lifestyles and emergence of pathogens.</title>
        <authorList>
            <person name="Haridas S."/>
            <person name="Albert R."/>
            <person name="Binder M."/>
            <person name="Bloem J."/>
            <person name="Labutti K."/>
            <person name="Salamov A."/>
            <person name="Andreopoulos B."/>
            <person name="Baker S."/>
            <person name="Barry K."/>
            <person name="Bills G."/>
            <person name="Bluhm B."/>
            <person name="Cannon C."/>
            <person name="Castanera R."/>
            <person name="Culley D."/>
            <person name="Daum C."/>
            <person name="Ezra D."/>
            <person name="Gonzalez J."/>
            <person name="Henrissat B."/>
            <person name="Kuo A."/>
            <person name="Liang C."/>
            <person name="Lipzen A."/>
            <person name="Lutzoni F."/>
            <person name="Magnuson J."/>
            <person name="Mondo S."/>
            <person name="Nolan M."/>
            <person name="Ohm R."/>
            <person name="Pangilinan J."/>
            <person name="Park H.-J."/>
            <person name="Ramirez L."/>
            <person name="Alfaro M."/>
            <person name="Sun H."/>
            <person name="Tritt A."/>
            <person name="Yoshinaga Y."/>
            <person name="Zwiers L.-H."/>
            <person name="Turgeon B."/>
            <person name="Goodwin S."/>
            <person name="Spatafora J."/>
            <person name="Crous P."/>
            <person name="Grigoriev I."/>
        </authorList>
    </citation>
    <scope>NUCLEOTIDE SEQUENCE</scope>
    <source>
        <strain evidence="1">ATCC 200398</strain>
    </source>
</reference>
<proteinExistence type="predicted"/>
<dbReference type="Proteomes" id="UP000799755">
    <property type="component" value="Unassembled WGS sequence"/>
</dbReference>